<evidence type="ECO:0000313" key="1">
    <source>
        <dbReference type="EMBL" id="GAT43539.1"/>
    </source>
</evidence>
<dbReference type="EMBL" id="DF839150">
    <property type="protein sequence ID" value="GAT43539.1"/>
    <property type="molecule type" value="Genomic_DNA"/>
</dbReference>
<dbReference type="Proteomes" id="UP000815677">
    <property type="component" value="Unassembled WGS sequence"/>
</dbReference>
<evidence type="ECO:0000313" key="2">
    <source>
        <dbReference type="Proteomes" id="UP000815677"/>
    </source>
</evidence>
<accession>A0ABQ0KZE2</accession>
<proteinExistence type="predicted"/>
<name>A0ABQ0KZE2_MYCCL</name>
<organism evidence="1 2">
    <name type="scientific">Mycena chlorophos</name>
    <name type="common">Agaric fungus</name>
    <name type="synonym">Agaricus chlorophos</name>
    <dbReference type="NCBI Taxonomy" id="658473"/>
    <lineage>
        <taxon>Eukaryota</taxon>
        <taxon>Fungi</taxon>
        <taxon>Dikarya</taxon>
        <taxon>Basidiomycota</taxon>
        <taxon>Agaricomycotina</taxon>
        <taxon>Agaricomycetes</taxon>
        <taxon>Agaricomycetidae</taxon>
        <taxon>Agaricales</taxon>
        <taxon>Marasmiineae</taxon>
        <taxon>Mycenaceae</taxon>
        <taxon>Mycena</taxon>
    </lineage>
</organism>
<reference evidence="1" key="1">
    <citation type="submission" date="2014-09" db="EMBL/GenBank/DDBJ databases">
        <title>Genome sequence of the luminous mushroom Mycena chlorophos for searching fungal bioluminescence genes.</title>
        <authorList>
            <person name="Tanaka Y."/>
            <person name="Kasuga D."/>
            <person name="Oba Y."/>
            <person name="Hase S."/>
            <person name="Sato K."/>
            <person name="Oba Y."/>
            <person name="Sakakibara Y."/>
        </authorList>
    </citation>
    <scope>NUCLEOTIDE SEQUENCE</scope>
</reference>
<sequence>MTVESKKVASLAYGRCVPSLSWPSSNRSRETCCLRADMIDIEDVRRVVVVIVFLGRRRGFPEDGEIAVLVPISQLLRATPPSLPIPNTSFAILPSQPSSP</sequence>
<gene>
    <name evidence="1" type="ORF">MCHLO_01215</name>
</gene>
<keyword evidence="2" id="KW-1185">Reference proteome</keyword>
<protein>
    <submittedName>
        <fullName evidence="1">Uncharacterized protein</fullName>
    </submittedName>
</protein>